<feature type="transmembrane region" description="Helical" evidence="1">
    <location>
        <begin position="15"/>
        <end position="40"/>
    </location>
</feature>
<name>A0A3B1AMV6_9ZZZZ</name>
<reference evidence="2" key="1">
    <citation type="submission" date="2018-06" db="EMBL/GenBank/DDBJ databases">
        <authorList>
            <person name="Zhirakovskaya E."/>
        </authorList>
    </citation>
    <scope>NUCLEOTIDE SEQUENCE</scope>
</reference>
<evidence type="ECO:0008006" key="3">
    <source>
        <dbReference type="Google" id="ProtNLM"/>
    </source>
</evidence>
<evidence type="ECO:0000256" key="1">
    <source>
        <dbReference type="SAM" id="Phobius"/>
    </source>
</evidence>
<gene>
    <name evidence="2" type="ORF">MNBD_ALPHA03-119</name>
</gene>
<feature type="non-terminal residue" evidence="2">
    <location>
        <position position="193"/>
    </location>
</feature>
<evidence type="ECO:0000313" key="2">
    <source>
        <dbReference type="EMBL" id="VAX05082.1"/>
    </source>
</evidence>
<keyword evidence="1" id="KW-1133">Transmembrane helix</keyword>
<protein>
    <recommendedName>
        <fullName evidence="3">MacB-like periplasmic core domain-containing protein</fullName>
    </recommendedName>
</protein>
<proteinExistence type="predicted"/>
<keyword evidence="1" id="KW-0472">Membrane</keyword>
<accession>A0A3B1AMV6</accession>
<dbReference type="AlphaFoldDB" id="A0A3B1AMV6"/>
<sequence>MLAQKNIEYNWQKSISTVFILSLVGILFFQQFGSILGRWASLGAFERQFRADLVLYHAPPKDHSAPPLWKGVPSTIYDILKTHPDIEQVSGYRSFRHEFRVDNGPGGYISDLVIVVPPDDIPLIYPLNLSVDFLKNIATPGDAVVTQKFAEKHDVELGQEFFYHEQPIRVAGIAEIKTDYTGLMVISSNTAAL</sequence>
<keyword evidence="1" id="KW-0812">Transmembrane</keyword>
<dbReference type="EMBL" id="UOFW01000122">
    <property type="protein sequence ID" value="VAX05082.1"/>
    <property type="molecule type" value="Genomic_DNA"/>
</dbReference>
<organism evidence="2">
    <name type="scientific">hydrothermal vent metagenome</name>
    <dbReference type="NCBI Taxonomy" id="652676"/>
    <lineage>
        <taxon>unclassified sequences</taxon>
        <taxon>metagenomes</taxon>
        <taxon>ecological metagenomes</taxon>
    </lineage>
</organism>